<dbReference type="KEGG" id="pfus:ADJ77_02275"/>
<sequence>MKQGSTACVSLLRIVYKHMKSSKALLFVHRSMLDYYTKKHNVAATDKESLTPTRFLPEKKENLYPTDV</sequence>
<gene>
    <name evidence="1" type="ORF">ADJ77_02275</name>
</gene>
<dbReference type="AlphaFoldDB" id="A0A0K1NJ22"/>
<dbReference type="Proteomes" id="UP000060345">
    <property type="component" value="Chromosome 1"/>
</dbReference>
<name>A0A0K1NJ22_9BACT</name>
<organism evidence="1 2">
    <name type="scientific">Prevotella fusca JCM 17724</name>
    <dbReference type="NCBI Taxonomy" id="1236517"/>
    <lineage>
        <taxon>Bacteria</taxon>
        <taxon>Pseudomonadati</taxon>
        <taxon>Bacteroidota</taxon>
        <taxon>Bacteroidia</taxon>
        <taxon>Bacteroidales</taxon>
        <taxon>Prevotellaceae</taxon>
        <taxon>Prevotella</taxon>
    </lineage>
</organism>
<protein>
    <submittedName>
        <fullName evidence="1">Uncharacterized protein</fullName>
    </submittedName>
</protein>
<evidence type="ECO:0000313" key="1">
    <source>
        <dbReference type="EMBL" id="AKU68686.1"/>
    </source>
</evidence>
<dbReference type="EMBL" id="CP012074">
    <property type="protein sequence ID" value="AKU68686.1"/>
    <property type="molecule type" value="Genomic_DNA"/>
</dbReference>
<proteinExistence type="predicted"/>
<reference evidence="1 2" key="1">
    <citation type="submission" date="2015-07" db="EMBL/GenBank/DDBJ databases">
        <authorList>
            <person name="Noorani M."/>
        </authorList>
    </citation>
    <scope>NUCLEOTIDE SEQUENCE [LARGE SCALE GENOMIC DNA]</scope>
    <source>
        <strain evidence="1 2">W1435</strain>
    </source>
</reference>
<evidence type="ECO:0000313" key="2">
    <source>
        <dbReference type="Proteomes" id="UP000060345"/>
    </source>
</evidence>
<accession>A0A0K1NJ22</accession>